<dbReference type="AlphaFoldDB" id="A0A383BTJ0"/>
<organism evidence="1">
    <name type="scientific">marine metagenome</name>
    <dbReference type="NCBI Taxonomy" id="408172"/>
    <lineage>
        <taxon>unclassified sequences</taxon>
        <taxon>metagenomes</taxon>
        <taxon>ecological metagenomes</taxon>
    </lineage>
</organism>
<protein>
    <submittedName>
        <fullName evidence="1">Uncharacterized protein</fullName>
    </submittedName>
</protein>
<gene>
    <name evidence="1" type="ORF">METZ01_LOCUS475542</name>
</gene>
<sequence length="244" mass="26965">IVNIDLVLTNDLDDLVDGSLYDISWSALDMADNPSEDISTRVLYDVTRPIVYIDYKFDVVSSGYNDTICWAYFNERVRPDPDQKPKISIEFRDYLPTSHVDEGAELANIVDEDMTIFSPNGVDDSTKWFYVREIPTASPASLVAYCSTYVTITAKDMAGNELPVTGCDETIVGHDTKTLCDAGAADHSDASTGHFFSNTFSVTGSNNQDTLNYSILVIDNSAPVCSLSYVNINKPLLTDEVDDY</sequence>
<name>A0A383BTJ0_9ZZZZ</name>
<dbReference type="EMBL" id="UINC01202739">
    <property type="protein sequence ID" value="SVE22688.1"/>
    <property type="molecule type" value="Genomic_DNA"/>
</dbReference>
<accession>A0A383BTJ0</accession>
<feature type="non-terminal residue" evidence="1">
    <location>
        <position position="1"/>
    </location>
</feature>
<reference evidence="1" key="1">
    <citation type="submission" date="2018-05" db="EMBL/GenBank/DDBJ databases">
        <authorList>
            <person name="Lanie J.A."/>
            <person name="Ng W.-L."/>
            <person name="Kazmierczak K.M."/>
            <person name="Andrzejewski T.M."/>
            <person name="Davidsen T.M."/>
            <person name="Wayne K.J."/>
            <person name="Tettelin H."/>
            <person name="Glass J.I."/>
            <person name="Rusch D."/>
            <person name="Podicherti R."/>
            <person name="Tsui H.-C.T."/>
            <person name="Winkler M.E."/>
        </authorList>
    </citation>
    <scope>NUCLEOTIDE SEQUENCE</scope>
</reference>
<proteinExistence type="predicted"/>
<evidence type="ECO:0000313" key="1">
    <source>
        <dbReference type="EMBL" id="SVE22688.1"/>
    </source>
</evidence>
<feature type="non-terminal residue" evidence="1">
    <location>
        <position position="244"/>
    </location>
</feature>